<dbReference type="InterPro" id="IPR050140">
    <property type="entry name" value="SRY-related_HMG-box_TF-like"/>
</dbReference>
<dbReference type="GO" id="GO:0005634">
    <property type="term" value="C:nucleus"/>
    <property type="evidence" value="ECO:0007669"/>
    <property type="project" value="UniProtKB-UniRule"/>
</dbReference>
<feature type="compositionally biased region" description="Low complexity" evidence="5">
    <location>
        <begin position="918"/>
        <end position="931"/>
    </location>
</feature>
<keyword evidence="3" id="KW-0804">Transcription</keyword>
<feature type="compositionally biased region" description="Basic and acidic residues" evidence="5">
    <location>
        <begin position="932"/>
        <end position="946"/>
    </location>
</feature>
<dbReference type="PANTHER" id="PTHR10270:SF320">
    <property type="entry name" value="BOX TRANSCRIPTIONAL REGULATOR, PUTATIVE (AFU_ORTHOLOGUE AFUA_4G10820)-RELATED"/>
    <property type="match status" value="1"/>
</dbReference>
<dbReference type="Pfam" id="PF00505">
    <property type="entry name" value="HMG_box"/>
    <property type="match status" value="1"/>
</dbReference>
<feature type="region of interest" description="Disordered" evidence="5">
    <location>
        <begin position="658"/>
        <end position="682"/>
    </location>
</feature>
<keyword evidence="4" id="KW-0539">Nucleus</keyword>
<feature type="compositionally biased region" description="Basic and acidic residues" evidence="5">
    <location>
        <begin position="512"/>
        <end position="526"/>
    </location>
</feature>
<gene>
    <name evidence="7" type="ORF">BDW02DRAFT_578284</name>
</gene>
<dbReference type="PROSITE" id="PS50118">
    <property type="entry name" value="HMG_BOX_2"/>
    <property type="match status" value="1"/>
</dbReference>
<keyword evidence="1" id="KW-0805">Transcription regulation</keyword>
<dbReference type="SUPFAM" id="SSF47095">
    <property type="entry name" value="HMG-box"/>
    <property type="match status" value="1"/>
</dbReference>
<dbReference type="OrthoDB" id="6247875at2759"/>
<evidence type="ECO:0000256" key="3">
    <source>
        <dbReference type="ARBA" id="ARBA00023163"/>
    </source>
</evidence>
<keyword evidence="2 4" id="KW-0238">DNA-binding</keyword>
<dbReference type="InterPro" id="IPR009071">
    <property type="entry name" value="HMG_box_dom"/>
</dbReference>
<dbReference type="CDD" id="cd01389">
    <property type="entry name" value="HMG-box_ROX1-like"/>
    <property type="match status" value="1"/>
</dbReference>
<accession>A0A6A5KJX7</accession>
<dbReference type="GO" id="GO:0030154">
    <property type="term" value="P:cell differentiation"/>
    <property type="evidence" value="ECO:0007669"/>
    <property type="project" value="TreeGrafter"/>
</dbReference>
<protein>
    <recommendedName>
        <fullName evidence="6">HMG box domain-containing protein</fullName>
    </recommendedName>
</protein>
<dbReference type="EMBL" id="ML975279">
    <property type="protein sequence ID" value="KAF1835982.1"/>
    <property type="molecule type" value="Genomic_DNA"/>
</dbReference>
<dbReference type="Gene3D" id="1.10.30.10">
    <property type="entry name" value="High mobility group box domain"/>
    <property type="match status" value="1"/>
</dbReference>
<dbReference type="InterPro" id="IPR036514">
    <property type="entry name" value="SGNH_hydro_sf"/>
</dbReference>
<dbReference type="AlphaFoldDB" id="A0A6A5KJX7"/>
<feature type="region of interest" description="Disordered" evidence="5">
    <location>
        <begin position="918"/>
        <end position="956"/>
    </location>
</feature>
<evidence type="ECO:0000256" key="4">
    <source>
        <dbReference type="PROSITE-ProRule" id="PRU00267"/>
    </source>
</evidence>
<feature type="domain" description="HMG box" evidence="6">
    <location>
        <begin position="551"/>
        <end position="619"/>
    </location>
</feature>
<reference evidence="7" key="1">
    <citation type="submission" date="2020-01" db="EMBL/GenBank/DDBJ databases">
        <authorList>
            <consortium name="DOE Joint Genome Institute"/>
            <person name="Haridas S."/>
            <person name="Albert R."/>
            <person name="Binder M."/>
            <person name="Bloem J."/>
            <person name="Labutti K."/>
            <person name="Salamov A."/>
            <person name="Andreopoulos B."/>
            <person name="Baker S.E."/>
            <person name="Barry K."/>
            <person name="Bills G."/>
            <person name="Bluhm B.H."/>
            <person name="Cannon C."/>
            <person name="Castanera R."/>
            <person name="Culley D.E."/>
            <person name="Daum C."/>
            <person name="Ezra D."/>
            <person name="Gonzalez J.B."/>
            <person name="Henrissat B."/>
            <person name="Kuo A."/>
            <person name="Liang C."/>
            <person name="Lipzen A."/>
            <person name="Lutzoni F."/>
            <person name="Magnuson J."/>
            <person name="Mondo S."/>
            <person name="Nolan M."/>
            <person name="Ohm R."/>
            <person name="Pangilinan J."/>
            <person name="Park H.-J."/>
            <person name="Ramirez L."/>
            <person name="Alfaro M."/>
            <person name="Sun H."/>
            <person name="Tritt A."/>
            <person name="Yoshinaga Y."/>
            <person name="Zwiers L.-H."/>
            <person name="Turgeon B.G."/>
            <person name="Goodwin S.B."/>
            <person name="Spatafora J.W."/>
            <person name="Crous P.W."/>
            <person name="Grigoriev I.V."/>
        </authorList>
    </citation>
    <scope>NUCLEOTIDE SEQUENCE</scope>
    <source>
        <strain evidence="7">P77</strain>
    </source>
</reference>
<proteinExistence type="predicted"/>
<evidence type="ECO:0000259" key="6">
    <source>
        <dbReference type="PROSITE" id="PS50118"/>
    </source>
</evidence>
<feature type="region of interest" description="Disordered" evidence="5">
    <location>
        <begin position="444"/>
        <end position="538"/>
    </location>
</feature>
<dbReference type="GO" id="GO:0000978">
    <property type="term" value="F:RNA polymerase II cis-regulatory region sequence-specific DNA binding"/>
    <property type="evidence" value="ECO:0007669"/>
    <property type="project" value="TreeGrafter"/>
</dbReference>
<evidence type="ECO:0000313" key="7">
    <source>
        <dbReference type="EMBL" id="KAF1835982.1"/>
    </source>
</evidence>
<dbReference type="SMART" id="SM00398">
    <property type="entry name" value="HMG"/>
    <property type="match status" value="1"/>
</dbReference>
<sequence length="1070" mass="119107">MSASVSRDVDRGDVWVETLCKELACDAIDNFAHSAPSAAGAIQLGSLVDAAVHAEAKTGNKSNESALIPFDFKTQVEQFIKYEEGRRLIPQRLRGVDEWTVFTVFFGLWDLLEYSTLEKQSAMRAIDRSIEELFKNLDVLAQNDAHQPKVVIPQMVDVTFLPRFQSKKRGATQAQFASTQHQLVFIWMYWNTVLLRTASQWEKGTVYMPEPNDLIMQQVRAKQLHSRQISDATGVGKQAPLFEYVEQPCLDSQHRSVSDLHASAVQKCSAPDRHLFWDDVQLSGPAHELIGRQAVSLIRGNQSVNIERATQGSKGNAKPKEEEGEGFNLKFPPGYYWWSAVLAAFGHDKNKETGAKIGCICLEQSSYWIARHNHQSAMAAAPLPHNAFKEAQNVTLIISAASSSISKMLASRVLPPIVRTSPPLPPPTPVAVFFNVPRRYVKSSMHVGDKSPESPLDDAKPARSLRKSSRINESRAAPTSNPAERVQKEEPPSTAVTSPRTTRKRLSSLVEIPEREDFGSPTEERAPPSATSAGSPDFSGHVCLCQPEPKIPRPRNAFILYRQHHQQAIIARNPGLNNPDISKIIGEQWKAEGDEQKKVWQDLAQEEKARHQEQYPDYRYQPRRIGKPGSSPLNPSGQHTTVDKYRCHKCGGRSIKTPTSPFLDASGTPTLPPPNISEGLTPTTRYLPVMSNLSIESPVRRRGHGPSNLSNIQVTSAMREDAMMYSPLTPNKKRRFEYAPPPTSNGRRPDGPYYPQTQFARRESLPPIQMRVSPPNSATMPPPRTPRDGRRGSLVELGPPPHDSSPRSVEEVLSAFPYPNKIKLLGRITPPYKETGTASPAYKESRGAIVAIEGDDLASVKELSEWLNEYLIKQKEFKPYIAEAPQVPSDDKEVTFEDYLDLIKEWHGKSKEMIKYITTPTSSPSSPPDTTMSDKDSDKDVSDRIDSATPPDSPVLAAATTTKPVIILPTFQLQASVAYASRIPIQDAYSATDHWQWMATLWRGTVGPDLTLYVKTYDAKEGHTGAKPDLDDPVRCLTVFKERAGKFTEADLRRVGFEVNEWIKGMGSGR</sequence>
<dbReference type="Gene3D" id="3.40.50.1110">
    <property type="entry name" value="SGNH hydrolase"/>
    <property type="match status" value="1"/>
</dbReference>
<feature type="region of interest" description="Disordered" evidence="5">
    <location>
        <begin position="724"/>
        <end position="808"/>
    </location>
</feature>
<dbReference type="GO" id="GO:0000122">
    <property type="term" value="P:negative regulation of transcription by RNA polymerase II"/>
    <property type="evidence" value="ECO:0007669"/>
    <property type="project" value="TreeGrafter"/>
</dbReference>
<dbReference type="Proteomes" id="UP000800040">
    <property type="component" value="Unassembled WGS sequence"/>
</dbReference>
<evidence type="ECO:0000256" key="1">
    <source>
        <dbReference type="ARBA" id="ARBA00023015"/>
    </source>
</evidence>
<dbReference type="FunFam" id="1.10.30.10:FF:000041">
    <property type="entry name" value="HMG box family protein"/>
    <property type="match status" value="1"/>
</dbReference>
<feature type="compositionally biased region" description="Basic and acidic residues" evidence="5">
    <location>
        <begin position="447"/>
        <end position="461"/>
    </location>
</feature>
<evidence type="ECO:0000313" key="8">
    <source>
        <dbReference type="Proteomes" id="UP000800040"/>
    </source>
</evidence>
<name>A0A6A5KJX7_9PLEO</name>
<feature type="DNA-binding region" description="HMG box" evidence="4">
    <location>
        <begin position="551"/>
        <end position="619"/>
    </location>
</feature>
<dbReference type="InterPro" id="IPR036910">
    <property type="entry name" value="HMG_box_dom_sf"/>
</dbReference>
<evidence type="ECO:0000256" key="5">
    <source>
        <dbReference type="SAM" id="MobiDB-lite"/>
    </source>
</evidence>
<keyword evidence="8" id="KW-1185">Reference proteome</keyword>
<dbReference type="PANTHER" id="PTHR10270">
    <property type="entry name" value="SOX TRANSCRIPTION FACTOR"/>
    <property type="match status" value="1"/>
</dbReference>
<organism evidence="7 8">
    <name type="scientific">Decorospora gaudefroyi</name>
    <dbReference type="NCBI Taxonomy" id="184978"/>
    <lineage>
        <taxon>Eukaryota</taxon>
        <taxon>Fungi</taxon>
        <taxon>Dikarya</taxon>
        <taxon>Ascomycota</taxon>
        <taxon>Pezizomycotina</taxon>
        <taxon>Dothideomycetes</taxon>
        <taxon>Pleosporomycetidae</taxon>
        <taxon>Pleosporales</taxon>
        <taxon>Pleosporineae</taxon>
        <taxon>Pleosporaceae</taxon>
        <taxon>Decorospora</taxon>
    </lineage>
</organism>
<dbReference type="GO" id="GO:0001228">
    <property type="term" value="F:DNA-binding transcription activator activity, RNA polymerase II-specific"/>
    <property type="evidence" value="ECO:0007669"/>
    <property type="project" value="TreeGrafter"/>
</dbReference>
<evidence type="ECO:0000256" key="2">
    <source>
        <dbReference type="ARBA" id="ARBA00023125"/>
    </source>
</evidence>